<dbReference type="PANTHER" id="PTHR43069">
    <property type="entry name" value="FUMARYLACETOACETASE"/>
    <property type="match status" value="1"/>
</dbReference>
<keyword evidence="9 13" id="KW-0585">Phenylalanine catabolism</keyword>
<dbReference type="InterPro" id="IPR005959">
    <property type="entry name" value="Fumarylacetoacetase"/>
</dbReference>
<feature type="active site" description="Proton acceptor" evidence="10">
    <location>
        <position position="121"/>
    </location>
</feature>
<comment type="similarity">
    <text evidence="2 13">Belongs to the FAH family.</text>
</comment>
<dbReference type="InterPro" id="IPR015377">
    <property type="entry name" value="Fumarylacetoacetase_N"/>
</dbReference>
<feature type="binding site" evidence="11">
    <location>
        <position position="225"/>
    </location>
    <ligand>
        <name>substrate</name>
    </ligand>
</feature>
<evidence type="ECO:0000256" key="2">
    <source>
        <dbReference type="ARBA" id="ARBA00010211"/>
    </source>
</evidence>
<dbReference type="Gene3D" id="3.90.850.10">
    <property type="entry name" value="Fumarylacetoacetase-like, C-terminal domain"/>
    <property type="match status" value="1"/>
</dbReference>
<dbReference type="InterPro" id="IPR011234">
    <property type="entry name" value="Fumarylacetoacetase-like_C"/>
</dbReference>
<dbReference type="GeneID" id="81603466"/>
<keyword evidence="7 12" id="KW-0460">Magnesium</keyword>
<evidence type="ECO:0000256" key="11">
    <source>
        <dbReference type="PIRSR" id="PIRSR605959-2"/>
    </source>
</evidence>
<feature type="domain" description="Fumarylacetoacetase N-terminal" evidence="15">
    <location>
        <begin position="9"/>
        <end position="106"/>
    </location>
</feature>
<dbReference type="AlphaFoldDB" id="A0AAD6BXI8"/>
<dbReference type="GO" id="GO:0006572">
    <property type="term" value="P:L-tyrosine catabolic process"/>
    <property type="evidence" value="ECO:0007669"/>
    <property type="project" value="UniProtKB-UniRule"/>
</dbReference>
<gene>
    <name evidence="16" type="ORF">N7458_009841</name>
</gene>
<organism evidence="16 17">
    <name type="scientific">Penicillium daleae</name>
    <dbReference type="NCBI Taxonomy" id="63821"/>
    <lineage>
        <taxon>Eukaryota</taxon>
        <taxon>Fungi</taxon>
        <taxon>Dikarya</taxon>
        <taxon>Ascomycota</taxon>
        <taxon>Pezizomycotina</taxon>
        <taxon>Eurotiomycetes</taxon>
        <taxon>Eurotiomycetidae</taxon>
        <taxon>Eurotiales</taxon>
        <taxon>Aspergillaceae</taxon>
        <taxon>Penicillium</taxon>
    </lineage>
</organism>
<comment type="caution">
    <text evidence="16">The sequence shown here is derived from an EMBL/GenBank/DDBJ whole genome shotgun (WGS) entry which is preliminary data.</text>
</comment>
<dbReference type="EC" id="3.7.1.2" evidence="3 13"/>
<keyword evidence="17" id="KW-1185">Reference proteome</keyword>
<evidence type="ECO:0000256" key="9">
    <source>
        <dbReference type="ARBA" id="ARBA00023232"/>
    </source>
</evidence>
<evidence type="ECO:0000256" key="3">
    <source>
        <dbReference type="ARBA" id="ARBA00012094"/>
    </source>
</evidence>
<dbReference type="Proteomes" id="UP001213681">
    <property type="component" value="Unassembled WGS sequence"/>
</dbReference>
<dbReference type="PANTHER" id="PTHR43069:SF2">
    <property type="entry name" value="FUMARYLACETOACETASE"/>
    <property type="match status" value="1"/>
</dbReference>
<evidence type="ECO:0000256" key="10">
    <source>
        <dbReference type="PIRSR" id="PIRSR605959-1"/>
    </source>
</evidence>
<protein>
    <recommendedName>
        <fullName evidence="3 13">Fumarylacetoacetase</fullName>
        <ecNumber evidence="3 13">3.7.1.2</ecNumber>
    </recommendedName>
    <alternativeName>
        <fullName evidence="13">Fumarylacetoacetate hydrolase</fullName>
    </alternativeName>
</protein>
<evidence type="ECO:0000256" key="13">
    <source>
        <dbReference type="RuleBase" id="RU366008"/>
    </source>
</evidence>
<evidence type="ECO:0000256" key="4">
    <source>
        <dbReference type="ARBA" id="ARBA00022723"/>
    </source>
</evidence>
<dbReference type="RefSeq" id="XP_056762072.1">
    <property type="nucleotide sequence ID" value="XM_056913223.1"/>
</dbReference>
<dbReference type="Pfam" id="PF09298">
    <property type="entry name" value="FAA_hydrolase_N"/>
    <property type="match status" value="1"/>
</dbReference>
<comment type="pathway">
    <text evidence="1 13">Amino-acid degradation; L-phenylalanine degradation; acetoacetate and fumarate from L-phenylalanine: step 6/6.</text>
</comment>
<evidence type="ECO:0000256" key="12">
    <source>
        <dbReference type="PIRSR" id="PIRSR605959-3"/>
    </source>
</evidence>
<feature type="binding site" evidence="12">
    <location>
        <position position="218"/>
    </location>
    <ligand>
        <name>Mg(2+)</name>
        <dbReference type="ChEBI" id="CHEBI:18420"/>
    </ligand>
</feature>
<feature type="binding site" evidence="12">
    <location>
        <position position="242"/>
    </location>
    <ligand>
        <name>Mg(2+)</name>
        <dbReference type="ChEBI" id="CHEBI:18420"/>
    </ligand>
</feature>
<feature type="binding site" evidence="12">
    <location>
        <position position="114"/>
    </location>
    <ligand>
        <name>Ca(2+)</name>
        <dbReference type="ChEBI" id="CHEBI:29108"/>
    </ligand>
</feature>
<keyword evidence="5 13" id="KW-0378">Hydrolase</keyword>
<keyword evidence="8 13" id="KW-0828">Tyrosine catabolism</keyword>
<evidence type="ECO:0000256" key="1">
    <source>
        <dbReference type="ARBA" id="ARBA00004782"/>
    </source>
</evidence>
<feature type="binding site" evidence="12">
    <location>
        <position position="238"/>
    </location>
    <ligand>
        <name>Mg(2+)</name>
        <dbReference type="ChEBI" id="CHEBI:18420"/>
    </ligand>
</feature>
<keyword evidence="6 12" id="KW-0106">Calcium</keyword>
<dbReference type="SUPFAM" id="SSF63433">
    <property type="entry name" value="Fumarylacetoacetate hydrolase, FAH, N-terminal domain"/>
    <property type="match status" value="1"/>
</dbReference>
<dbReference type="SUPFAM" id="SSF56529">
    <property type="entry name" value="FAH"/>
    <property type="match status" value="1"/>
</dbReference>
<feature type="binding site" evidence="12">
    <location>
        <position position="218"/>
    </location>
    <ligand>
        <name>Ca(2+)</name>
        <dbReference type="ChEBI" id="CHEBI:29108"/>
    </ligand>
</feature>
<accession>A0AAD6BXI8</accession>
<comment type="catalytic activity">
    <reaction evidence="13">
        <text>4-fumarylacetoacetate + H2O = acetoacetate + fumarate + H(+)</text>
        <dbReference type="Rhea" id="RHEA:10244"/>
        <dbReference type="ChEBI" id="CHEBI:13705"/>
        <dbReference type="ChEBI" id="CHEBI:15377"/>
        <dbReference type="ChEBI" id="CHEBI:15378"/>
        <dbReference type="ChEBI" id="CHEBI:18034"/>
        <dbReference type="ChEBI" id="CHEBI:29806"/>
        <dbReference type="EC" id="3.7.1.2"/>
    </reaction>
</comment>
<dbReference type="GO" id="GO:0006559">
    <property type="term" value="P:L-phenylalanine catabolic process"/>
    <property type="evidence" value="ECO:0007669"/>
    <property type="project" value="UniProtKB-UniRule"/>
</dbReference>
<dbReference type="GO" id="GO:0004334">
    <property type="term" value="F:fumarylacetoacetase activity"/>
    <property type="evidence" value="ECO:0007669"/>
    <property type="project" value="UniProtKB-UniRule"/>
</dbReference>
<proteinExistence type="inferred from homology"/>
<dbReference type="Pfam" id="PF01557">
    <property type="entry name" value="FAA_hydrolase"/>
    <property type="match status" value="1"/>
</dbReference>
<dbReference type="EMBL" id="JAPVEA010000008">
    <property type="protein sequence ID" value="KAJ5438843.1"/>
    <property type="molecule type" value="Genomic_DNA"/>
</dbReference>
<evidence type="ECO:0000313" key="17">
    <source>
        <dbReference type="Proteomes" id="UP001213681"/>
    </source>
</evidence>
<keyword evidence="4 12" id="KW-0479">Metal-binding</keyword>
<evidence type="ECO:0000259" key="14">
    <source>
        <dbReference type="Pfam" id="PF01557"/>
    </source>
</evidence>
<evidence type="ECO:0000256" key="7">
    <source>
        <dbReference type="ARBA" id="ARBA00022842"/>
    </source>
</evidence>
<feature type="binding site" evidence="11">
    <location>
        <position position="116"/>
    </location>
    <ligand>
        <name>substrate</name>
    </ligand>
</feature>
<evidence type="ECO:0000256" key="5">
    <source>
        <dbReference type="ARBA" id="ARBA00022801"/>
    </source>
</evidence>
<evidence type="ECO:0000256" key="8">
    <source>
        <dbReference type="ARBA" id="ARBA00022878"/>
    </source>
</evidence>
<reference evidence="16" key="1">
    <citation type="submission" date="2022-12" db="EMBL/GenBank/DDBJ databases">
        <authorList>
            <person name="Petersen C."/>
        </authorList>
    </citation>
    <scope>NUCLEOTIDE SEQUENCE</scope>
    <source>
        <strain evidence="16">IBT 16125</strain>
    </source>
</reference>
<dbReference type="InterPro" id="IPR036663">
    <property type="entry name" value="Fumarylacetoacetase_C_sf"/>
</dbReference>
<evidence type="ECO:0000313" key="16">
    <source>
        <dbReference type="EMBL" id="KAJ5438843.1"/>
    </source>
</evidence>
<feature type="binding site" evidence="12">
    <location>
        <position position="184"/>
    </location>
    <ligand>
        <name>Ca(2+)</name>
        <dbReference type="ChEBI" id="CHEBI:29108"/>
    </ligand>
</feature>
<comment type="cofactor">
    <cofactor evidence="13">
        <name>Mg(2+)</name>
        <dbReference type="ChEBI" id="CHEBI:18420"/>
    </cofactor>
    <cofactor evidence="13">
        <name>Ca(2+)</name>
        <dbReference type="ChEBI" id="CHEBI:29108"/>
    </cofactor>
</comment>
<dbReference type="Gene3D" id="2.30.30.230">
    <property type="entry name" value="Fumarylacetoacetase, N-terminal domain"/>
    <property type="match status" value="1"/>
</dbReference>
<dbReference type="GO" id="GO:1902000">
    <property type="term" value="P:homogentisate catabolic process"/>
    <property type="evidence" value="ECO:0007669"/>
    <property type="project" value="TreeGrafter"/>
</dbReference>
<feature type="binding site" evidence="11">
    <location>
        <position position="337"/>
    </location>
    <ligand>
        <name>substrate</name>
    </ligand>
</feature>
<sequence length="411" mass="45797">MTTPFTLSNLPYGVISTASDPKLRCATAFEANALELHALEEDGFFQDIPGFEGKSIFGQTYLNEFVVLPTESHVEVRRRLTRFLISDSNSGNKYFTPLEMVTNHLPMNTYNFSDFYCSLEHAKNCAIVMGAKMQPSWFSVPSVYCSRTSSLQVSGTPVTRPRGVIQETLTSTPVYAATRKLDFELEMGVIISKPLPPGQRLTTKEAKDHIFGFVILNDWSSRDIQSFEMTPLGPFHSKGFMTSISPWIVTMEALECSETSRTIPQNPAPPPHLAWNGPSDCATFDIDLSVQIIRQRKCYQVTSTNLKELYWTPYQQLTHLVSAGEPLTTGDIFGTGTISSDRVNDANEKIGLACLIERLAPQNQLSIMKQDNLVFLEDGDEVIMEAWFVGQDDKRRGGFGTCRGTVKAANL</sequence>
<name>A0AAD6BXI8_9EURO</name>
<feature type="binding site" evidence="12">
    <location>
        <position position="186"/>
    </location>
    <ligand>
        <name>Ca(2+)</name>
        <dbReference type="ChEBI" id="CHEBI:29108"/>
    </ligand>
</feature>
<dbReference type="GO" id="GO:0046872">
    <property type="term" value="F:metal ion binding"/>
    <property type="evidence" value="ECO:0007669"/>
    <property type="project" value="UniProtKB-UniRule"/>
</dbReference>
<evidence type="ECO:0000256" key="6">
    <source>
        <dbReference type="ARBA" id="ARBA00022837"/>
    </source>
</evidence>
<evidence type="ECO:0000259" key="15">
    <source>
        <dbReference type="Pfam" id="PF09298"/>
    </source>
</evidence>
<reference evidence="16" key="2">
    <citation type="journal article" date="2023" name="IMA Fungus">
        <title>Comparative genomic study of the Penicillium genus elucidates a diverse pangenome and 15 lateral gene transfer events.</title>
        <authorList>
            <person name="Petersen C."/>
            <person name="Sorensen T."/>
            <person name="Nielsen M.R."/>
            <person name="Sondergaard T.E."/>
            <person name="Sorensen J.L."/>
            <person name="Fitzpatrick D.A."/>
            <person name="Frisvad J.C."/>
            <person name="Nielsen K.L."/>
        </authorList>
    </citation>
    <scope>NUCLEOTIDE SEQUENCE</scope>
    <source>
        <strain evidence="16">IBT 16125</strain>
    </source>
</reference>
<dbReference type="InterPro" id="IPR036462">
    <property type="entry name" value="Fumarylacetoacetase_N_sf"/>
</dbReference>
<feature type="domain" description="Fumarylacetoacetase-like C-terminal" evidence="14">
    <location>
        <begin position="112"/>
        <end position="406"/>
    </location>
</feature>